<dbReference type="Proteomes" id="UP000263900">
    <property type="component" value="Chromosome"/>
</dbReference>
<keyword evidence="3" id="KW-1185">Reference proteome</keyword>
<organism evidence="2 3">
    <name type="scientific">Paraflavitalea soli</name>
    <dbReference type="NCBI Taxonomy" id="2315862"/>
    <lineage>
        <taxon>Bacteria</taxon>
        <taxon>Pseudomonadati</taxon>
        <taxon>Bacteroidota</taxon>
        <taxon>Chitinophagia</taxon>
        <taxon>Chitinophagales</taxon>
        <taxon>Chitinophagaceae</taxon>
        <taxon>Paraflavitalea</taxon>
    </lineage>
</organism>
<evidence type="ECO:0000313" key="2">
    <source>
        <dbReference type="EMBL" id="AXY77239.1"/>
    </source>
</evidence>
<accession>A0A3B7MVI1</accession>
<protein>
    <submittedName>
        <fullName evidence="2">DUF2142 domain-containing protein</fullName>
    </submittedName>
</protein>
<keyword evidence="1" id="KW-0472">Membrane</keyword>
<dbReference type="Pfam" id="PF09913">
    <property type="entry name" value="DUF2142"/>
    <property type="match status" value="1"/>
</dbReference>
<dbReference type="EMBL" id="CP032157">
    <property type="protein sequence ID" value="AXY77239.1"/>
    <property type="molecule type" value="Genomic_DNA"/>
</dbReference>
<reference evidence="2 3" key="1">
    <citation type="submission" date="2018-09" db="EMBL/GenBank/DDBJ databases">
        <title>Genome sequencing of strain 6GH32-13.</title>
        <authorList>
            <person name="Weon H.-Y."/>
            <person name="Heo J."/>
            <person name="Kwon S.-W."/>
        </authorList>
    </citation>
    <scope>NUCLEOTIDE SEQUENCE [LARGE SCALE GENOMIC DNA]</scope>
    <source>
        <strain evidence="2 3">5GH32-13</strain>
    </source>
</reference>
<keyword evidence="1" id="KW-0812">Transmembrane</keyword>
<evidence type="ECO:0000256" key="1">
    <source>
        <dbReference type="SAM" id="Phobius"/>
    </source>
</evidence>
<feature type="transmembrane region" description="Helical" evidence="1">
    <location>
        <begin position="252"/>
        <end position="278"/>
    </location>
</feature>
<proteinExistence type="predicted"/>
<feature type="transmembrane region" description="Helical" evidence="1">
    <location>
        <begin position="223"/>
        <end position="240"/>
    </location>
</feature>
<feature type="transmembrane region" description="Helical" evidence="1">
    <location>
        <begin position="435"/>
        <end position="451"/>
    </location>
</feature>
<feature type="transmembrane region" description="Helical" evidence="1">
    <location>
        <begin position="368"/>
        <end position="387"/>
    </location>
</feature>
<evidence type="ECO:0000313" key="3">
    <source>
        <dbReference type="Proteomes" id="UP000263900"/>
    </source>
</evidence>
<dbReference type="KEGG" id="pseg:D3H65_26080"/>
<dbReference type="AlphaFoldDB" id="A0A3B7MVI1"/>
<dbReference type="RefSeq" id="WP_119053115.1">
    <property type="nucleotide sequence ID" value="NZ_CP032157.1"/>
</dbReference>
<feature type="transmembrane region" description="Helical" evidence="1">
    <location>
        <begin position="174"/>
        <end position="193"/>
    </location>
</feature>
<dbReference type="OrthoDB" id="2220917at2"/>
<feature type="transmembrane region" description="Helical" evidence="1">
    <location>
        <begin position="399"/>
        <end position="423"/>
    </location>
</feature>
<feature type="transmembrane region" description="Helical" evidence="1">
    <location>
        <begin position="139"/>
        <end position="162"/>
    </location>
</feature>
<dbReference type="InterPro" id="IPR018674">
    <property type="entry name" value="DUF2142_membrane"/>
</dbReference>
<keyword evidence="1" id="KW-1133">Transmembrane helix</keyword>
<sequence length="490" mass="55142">MTLSKFRIADTLSALQVLCTKLHAHLPYIYLLYALPAITLATWITPPFHVADEPHHFCRAEQISRGEIVALFYTDGSKEPRTIPDEKVLMRDIGGFTVNARLLDFSTIYMSIGPGEKPKVRRTHFENSKNIHWDREIGVLRFANTAIYPPTGYLVSAIVIIAGKLTNASILNTFYLARFVNGLVCALICFYALRLTKASRLLLFTVLLFPMTTSLFASVSQDGILISLAFLFFAIIGHVESSEEKHYNTKQLIMMVTAIVAISAARPPYFMFSFIFFFLHMNNTTRLTCFLASLAPVVLWGWLNEHNYAVVWAPPVLKINAPLQIKHILDDPLGFAGLFFKFDSTHLTRTTHEFIGVLGWKQLYLPDAFYRGALFSLLFAAAISTYYNVRERLRLRLRLALIGAAIAGGIAIMTVQYITWTALEATYLGGEQGRYFIPLFPAVALALAGFQKNIAIKKWHTPLFLGVIIFPFISNVVLVCQLIEGYYLTA</sequence>
<gene>
    <name evidence="2" type="ORF">D3H65_26080</name>
</gene>
<feature type="transmembrane region" description="Helical" evidence="1">
    <location>
        <begin position="463"/>
        <end position="488"/>
    </location>
</feature>
<name>A0A3B7MVI1_9BACT</name>